<sequence length="151" mass="16657">MINAFKVVRFQTSFLPLSSSFPSSYSSAINSSCRRTISYSSARFQQANTESIDPDNSSSGSNMEQQQQPRKVPQVDNPNEKITGDVMSHSFGEGYSTRSDEEGFGGIYGANQAFPDKDVVHEHHPSHAAYDKTQGSEVSEKEKARNQANVQ</sequence>
<dbReference type="PANTHER" id="PTHR36410">
    <property type="entry name" value="EXPRESSED PROTEIN"/>
    <property type="match status" value="1"/>
</dbReference>
<dbReference type="Gramene" id="RZC67016">
    <property type="protein sequence ID" value="RZC67016"/>
    <property type="gene ID" value="C5167_010705"/>
</dbReference>
<dbReference type="OMA" id="SHYINIC"/>
<accession>A0A4Y7K2G7</accession>
<reference evidence="2 3" key="1">
    <citation type="journal article" date="2018" name="Science">
        <title>The opium poppy genome and morphinan production.</title>
        <authorList>
            <person name="Guo L."/>
            <person name="Winzer T."/>
            <person name="Yang X."/>
            <person name="Li Y."/>
            <person name="Ning Z."/>
            <person name="He Z."/>
            <person name="Teodor R."/>
            <person name="Lu Y."/>
            <person name="Bowser T.A."/>
            <person name="Graham I.A."/>
            <person name="Ye K."/>
        </authorList>
    </citation>
    <scope>NUCLEOTIDE SEQUENCE [LARGE SCALE GENOMIC DNA]</scope>
    <source>
        <strain evidence="3">cv. HN1</strain>
        <tissue evidence="2">Leaves</tissue>
    </source>
</reference>
<feature type="compositionally biased region" description="Polar residues" evidence="1">
    <location>
        <begin position="44"/>
        <end position="69"/>
    </location>
</feature>
<proteinExistence type="predicted"/>
<name>A0A4Y7K2G7_PAPSO</name>
<evidence type="ECO:0000313" key="3">
    <source>
        <dbReference type="Proteomes" id="UP000316621"/>
    </source>
</evidence>
<keyword evidence="3" id="KW-1185">Reference proteome</keyword>
<evidence type="ECO:0000256" key="1">
    <source>
        <dbReference type="SAM" id="MobiDB-lite"/>
    </source>
</evidence>
<protein>
    <submittedName>
        <fullName evidence="2">Uncharacterized protein</fullName>
    </submittedName>
</protein>
<feature type="region of interest" description="Disordered" evidence="1">
    <location>
        <begin position="44"/>
        <end position="151"/>
    </location>
</feature>
<evidence type="ECO:0000313" key="2">
    <source>
        <dbReference type="EMBL" id="RZC67016.1"/>
    </source>
</evidence>
<dbReference type="OrthoDB" id="1702799at2759"/>
<organism evidence="2 3">
    <name type="scientific">Papaver somniferum</name>
    <name type="common">Opium poppy</name>
    <dbReference type="NCBI Taxonomy" id="3469"/>
    <lineage>
        <taxon>Eukaryota</taxon>
        <taxon>Viridiplantae</taxon>
        <taxon>Streptophyta</taxon>
        <taxon>Embryophyta</taxon>
        <taxon>Tracheophyta</taxon>
        <taxon>Spermatophyta</taxon>
        <taxon>Magnoliopsida</taxon>
        <taxon>Ranunculales</taxon>
        <taxon>Papaveraceae</taxon>
        <taxon>Papaveroideae</taxon>
        <taxon>Papaver</taxon>
    </lineage>
</organism>
<dbReference type="Proteomes" id="UP000316621">
    <property type="component" value="Chromosome 6"/>
</dbReference>
<feature type="compositionally biased region" description="Basic and acidic residues" evidence="1">
    <location>
        <begin position="115"/>
        <end position="125"/>
    </location>
</feature>
<dbReference type="AlphaFoldDB" id="A0A4Y7K2G7"/>
<gene>
    <name evidence="2" type="ORF">C5167_010705</name>
</gene>
<dbReference type="EMBL" id="CM010720">
    <property type="protein sequence ID" value="RZC67016.1"/>
    <property type="molecule type" value="Genomic_DNA"/>
</dbReference>
<dbReference type="PANTHER" id="PTHR36410:SF1">
    <property type="entry name" value="EXPRESSED PROTEIN"/>
    <property type="match status" value="1"/>
</dbReference>